<protein>
    <recommendedName>
        <fullName evidence="3">DUF4440 domain-containing protein</fullName>
    </recommendedName>
</protein>
<dbReference type="InterPro" id="IPR039437">
    <property type="entry name" value="FrzH/put_lumazine-bd"/>
</dbReference>
<keyword evidence="2" id="KW-1185">Reference proteome</keyword>
<dbReference type="InterPro" id="IPR032710">
    <property type="entry name" value="NTF2-like_dom_sf"/>
</dbReference>
<reference evidence="2" key="1">
    <citation type="submission" date="2018-07" db="EMBL/GenBank/DDBJ databases">
        <authorList>
            <person name="Peiro R."/>
            <person name="Begona"/>
            <person name="Cbmso G."/>
            <person name="Lopez M."/>
            <person name="Gonzalez S."/>
        </authorList>
    </citation>
    <scope>NUCLEOTIDE SEQUENCE [LARGE SCALE GENOMIC DNA]</scope>
</reference>
<dbReference type="Gene3D" id="3.10.450.50">
    <property type="match status" value="1"/>
</dbReference>
<name>A0A376AM20_9HYPH</name>
<dbReference type="OrthoDB" id="7451095at2"/>
<dbReference type="Pfam" id="PF12893">
    <property type="entry name" value="Lumazine_bd_2"/>
    <property type="match status" value="1"/>
</dbReference>
<accession>A0A376AM20</accession>
<dbReference type="SUPFAM" id="SSF54427">
    <property type="entry name" value="NTF2-like"/>
    <property type="match status" value="1"/>
</dbReference>
<organism evidence="1 2">
    <name type="scientific">Ciceribacter selenitireducens ATCC BAA-1503</name>
    <dbReference type="NCBI Taxonomy" id="1336235"/>
    <lineage>
        <taxon>Bacteria</taxon>
        <taxon>Pseudomonadati</taxon>
        <taxon>Pseudomonadota</taxon>
        <taxon>Alphaproteobacteria</taxon>
        <taxon>Hyphomicrobiales</taxon>
        <taxon>Rhizobiaceae</taxon>
        <taxon>Ciceribacter</taxon>
    </lineage>
</organism>
<dbReference type="AlphaFoldDB" id="A0A376AM20"/>
<gene>
    <name evidence="1" type="ORF">RHIZ70_4131</name>
</gene>
<dbReference type="EMBL" id="UEYP01000007">
    <property type="protein sequence ID" value="SSC68423.1"/>
    <property type="molecule type" value="Genomic_DNA"/>
</dbReference>
<sequence>MSDRHSLEAVASVVETYFEGLHHSDTDRLRRVFHPLAQYVTVSDGTLLHRDMDTYFDVVDHRPSPASRGESRTDEIVPIEFAGPATARVNLRCSIASRHFIDFLSLIHIEDRWQIISKVFHFSEEDR</sequence>
<dbReference type="Proteomes" id="UP000254764">
    <property type="component" value="Unassembled WGS sequence"/>
</dbReference>
<evidence type="ECO:0008006" key="3">
    <source>
        <dbReference type="Google" id="ProtNLM"/>
    </source>
</evidence>
<evidence type="ECO:0000313" key="2">
    <source>
        <dbReference type="Proteomes" id="UP000254764"/>
    </source>
</evidence>
<dbReference type="RefSeq" id="WP_115671020.1">
    <property type="nucleotide sequence ID" value="NZ_UEYP01000007.1"/>
</dbReference>
<evidence type="ECO:0000313" key="1">
    <source>
        <dbReference type="EMBL" id="SSC68423.1"/>
    </source>
</evidence>
<proteinExistence type="predicted"/>